<gene>
    <name evidence="2" type="ORF">ACFPM3_10355</name>
</gene>
<accession>A0ABV9XD00</accession>
<dbReference type="RefSeq" id="WP_345690768.1">
    <property type="nucleotide sequence ID" value="NZ_BAABIT010000001.1"/>
</dbReference>
<dbReference type="EMBL" id="JBHSJD010000007">
    <property type="protein sequence ID" value="MFC5022533.1"/>
    <property type="molecule type" value="Genomic_DNA"/>
</dbReference>
<feature type="transmembrane region" description="Helical" evidence="1">
    <location>
        <begin position="22"/>
        <end position="41"/>
    </location>
</feature>
<organism evidence="2 3">
    <name type="scientific">Streptomyces coeruleoprunus</name>
    <dbReference type="NCBI Taxonomy" id="285563"/>
    <lineage>
        <taxon>Bacteria</taxon>
        <taxon>Bacillati</taxon>
        <taxon>Actinomycetota</taxon>
        <taxon>Actinomycetes</taxon>
        <taxon>Kitasatosporales</taxon>
        <taxon>Streptomycetaceae</taxon>
        <taxon>Streptomyces</taxon>
    </lineage>
</organism>
<comment type="caution">
    <text evidence="2">The sequence shown here is derived from an EMBL/GenBank/DDBJ whole genome shotgun (WGS) entry which is preliminary data.</text>
</comment>
<dbReference type="Proteomes" id="UP001595829">
    <property type="component" value="Unassembled WGS sequence"/>
</dbReference>
<proteinExistence type="predicted"/>
<keyword evidence="3" id="KW-1185">Reference proteome</keyword>
<evidence type="ECO:0000256" key="1">
    <source>
        <dbReference type="SAM" id="Phobius"/>
    </source>
</evidence>
<evidence type="ECO:0000313" key="3">
    <source>
        <dbReference type="Proteomes" id="UP001595829"/>
    </source>
</evidence>
<keyword evidence="1" id="KW-0472">Membrane</keyword>
<evidence type="ECO:0000313" key="2">
    <source>
        <dbReference type="EMBL" id="MFC5022533.1"/>
    </source>
</evidence>
<sequence>MVLLGQDTTLVRHRGPSRGKSLAFLAAVTAAFVAVCGVVVARFEDRPPWGSDIAYEAGYRKAARIRAYDRAGDLVRVLLHGGCARMEAEGAGRREATYDPALWVEGCLDGAAGRPSRHEGVIN</sequence>
<keyword evidence="1" id="KW-0812">Transmembrane</keyword>
<protein>
    <submittedName>
        <fullName evidence="2">Uncharacterized protein</fullName>
    </submittedName>
</protein>
<name>A0ABV9XD00_9ACTN</name>
<keyword evidence="1" id="KW-1133">Transmembrane helix</keyword>
<reference evidence="3" key="1">
    <citation type="journal article" date="2019" name="Int. J. Syst. Evol. Microbiol.">
        <title>The Global Catalogue of Microorganisms (GCM) 10K type strain sequencing project: providing services to taxonomists for standard genome sequencing and annotation.</title>
        <authorList>
            <consortium name="The Broad Institute Genomics Platform"/>
            <consortium name="The Broad Institute Genome Sequencing Center for Infectious Disease"/>
            <person name="Wu L."/>
            <person name="Ma J."/>
        </authorList>
    </citation>
    <scope>NUCLEOTIDE SEQUENCE [LARGE SCALE GENOMIC DNA]</scope>
    <source>
        <strain evidence="3">CGMCC 4.1648</strain>
    </source>
</reference>